<evidence type="ECO:0000256" key="6">
    <source>
        <dbReference type="ARBA" id="ARBA00022989"/>
    </source>
</evidence>
<dbReference type="GO" id="GO:0015227">
    <property type="term" value="F:O-acyl-L-carnitine transmembrane transporter activity"/>
    <property type="evidence" value="ECO:0007669"/>
    <property type="project" value="TreeGrafter"/>
</dbReference>
<evidence type="ECO:0000256" key="7">
    <source>
        <dbReference type="ARBA" id="ARBA00023128"/>
    </source>
</evidence>
<dbReference type="AlphaFoldDB" id="A0A7S1GME1"/>
<evidence type="ECO:0000256" key="1">
    <source>
        <dbReference type="ARBA" id="ARBA00004225"/>
    </source>
</evidence>
<reference evidence="12" key="1">
    <citation type="submission" date="2021-01" db="EMBL/GenBank/DDBJ databases">
        <authorList>
            <person name="Corre E."/>
            <person name="Pelletier E."/>
            <person name="Niang G."/>
            <person name="Scheremetjew M."/>
            <person name="Finn R."/>
            <person name="Kale V."/>
            <person name="Holt S."/>
            <person name="Cochrane G."/>
            <person name="Meng A."/>
            <person name="Brown T."/>
            <person name="Cohen L."/>
        </authorList>
    </citation>
    <scope>NUCLEOTIDE SEQUENCE</scope>
    <source>
        <strain evidence="12">ECT3854</strain>
    </source>
</reference>
<dbReference type="PANTHER" id="PTHR45624:SF4">
    <property type="entry name" value="CONGESTED-LIKE TRACHEA PROTEIN-RELATED"/>
    <property type="match status" value="1"/>
</dbReference>
<dbReference type="InterPro" id="IPR018108">
    <property type="entry name" value="MCP_transmembrane"/>
</dbReference>
<evidence type="ECO:0000256" key="2">
    <source>
        <dbReference type="ARBA" id="ARBA00006375"/>
    </source>
</evidence>
<dbReference type="Gene3D" id="1.50.40.10">
    <property type="entry name" value="Mitochondrial carrier domain"/>
    <property type="match status" value="1"/>
</dbReference>
<dbReference type="InterPro" id="IPR002067">
    <property type="entry name" value="MCP"/>
</dbReference>
<feature type="repeat" description="Solcar" evidence="9">
    <location>
        <begin position="12"/>
        <end position="94"/>
    </location>
</feature>
<evidence type="ECO:0000256" key="5">
    <source>
        <dbReference type="ARBA" id="ARBA00022737"/>
    </source>
</evidence>
<comment type="subcellular location">
    <subcellularLocation>
        <location evidence="1">Mitochondrion membrane</location>
        <topology evidence="1">Multi-pass membrane protein</topology>
    </subcellularLocation>
</comment>
<keyword evidence="5" id="KW-0677">Repeat</keyword>
<dbReference type="Pfam" id="PF00153">
    <property type="entry name" value="Mito_carr"/>
    <property type="match status" value="3"/>
</dbReference>
<dbReference type="GO" id="GO:1902603">
    <property type="term" value="P:carnitine transmembrane transport"/>
    <property type="evidence" value="ECO:0007669"/>
    <property type="project" value="TreeGrafter"/>
</dbReference>
<dbReference type="EMBL" id="HBFW01019740">
    <property type="protein sequence ID" value="CAD8941619.1"/>
    <property type="molecule type" value="Transcribed_RNA"/>
</dbReference>
<sequence length="296" mass="32308">MDSDDAQKKRQDSSVKSLLSGGVGGMCSVLVGYPFDLVKVRIQTNSGDSILFVMRQVMRNEGIVGFYRGLAAPLVGVLPIGSFSFWGFDTGKRVVRSWVGKEDLSVGQLCVASLGSAFATTLVITPSDRVKVLMQTQHTTMKYANSWDCARQLYKEGGIQSLYKGTVATLFRDIPGFMAYFVVYELTKGELMRLQGIDPKSQTLSPFSILAAGGLGGVASWTVMMPADTIKSRLQTAPEGTYTGLFDVYQKLMRKEGPAALFKGTRPALIRAFLSNSVCFFGMEVAKEFISFLQGE</sequence>
<feature type="repeat" description="Solcar" evidence="9">
    <location>
        <begin position="204"/>
        <end position="289"/>
    </location>
</feature>
<keyword evidence="7" id="KW-0496">Mitochondrion</keyword>
<dbReference type="GO" id="GO:0031966">
    <property type="term" value="C:mitochondrial membrane"/>
    <property type="evidence" value="ECO:0007669"/>
    <property type="project" value="UniProtKB-SubCell"/>
</dbReference>
<keyword evidence="3 10" id="KW-0813">Transport</keyword>
<dbReference type="InterPro" id="IPR023395">
    <property type="entry name" value="MCP_dom_sf"/>
</dbReference>
<evidence type="ECO:0000313" key="12">
    <source>
        <dbReference type="EMBL" id="CAD8941619.1"/>
    </source>
</evidence>
<evidence type="ECO:0000256" key="3">
    <source>
        <dbReference type="ARBA" id="ARBA00022448"/>
    </source>
</evidence>
<dbReference type="GO" id="GO:0006839">
    <property type="term" value="P:mitochondrial transport"/>
    <property type="evidence" value="ECO:0007669"/>
    <property type="project" value="TreeGrafter"/>
</dbReference>
<accession>A0A7S1GME1</accession>
<evidence type="ECO:0008006" key="13">
    <source>
        <dbReference type="Google" id="ProtNLM"/>
    </source>
</evidence>
<name>A0A7S1GME1_CYCTE</name>
<proteinExistence type="inferred from homology"/>
<feature type="transmembrane region" description="Helical" evidence="11">
    <location>
        <begin position="65"/>
        <end position="86"/>
    </location>
</feature>
<evidence type="ECO:0000256" key="4">
    <source>
        <dbReference type="ARBA" id="ARBA00022692"/>
    </source>
</evidence>
<dbReference type="PROSITE" id="PS50920">
    <property type="entry name" value="SOLCAR"/>
    <property type="match status" value="3"/>
</dbReference>
<evidence type="ECO:0000256" key="10">
    <source>
        <dbReference type="RuleBase" id="RU000488"/>
    </source>
</evidence>
<evidence type="ECO:0000256" key="11">
    <source>
        <dbReference type="SAM" id="Phobius"/>
    </source>
</evidence>
<evidence type="ECO:0000256" key="8">
    <source>
        <dbReference type="ARBA" id="ARBA00023136"/>
    </source>
</evidence>
<gene>
    <name evidence="12" type="ORF">CTEN0397_LOCUS12685</name>
</gene>
<keyword evidence="8 9" id="KW-0472">Membrane</keyword>
<evidence type="ECO:0000256" key="9">
    <source>
        <dbReference type="PROSITE-ProRule" id="PRU00282"/>
    </source>
</evidence>
<organism evidence="12">
    <name type="scientific">Cyclophora tenuis</name>
    <name type="common">Marine diatom</name>
    <dbReference type="NCBI Taxonomy" id="216820"/>
    <lineage>
        <taxon>Eukaryota</taxon>
        <taxon>Sar</taxon>
        <taxon>Stramenopiles</taxon>
        <taxon>Ochrophyta</taxon>
        <taxon>Bacillariophyta</taxon>
        <taxon>Fragilariophyceae</taxon>
        <taxon>Fragilariophycidae</taxon>
        <taxon>Cyclophorales</taxon>
        <taxon>Cyclophoraceae</taxon>
        <taxon>Cyclophora</taxon>
    </lineage>
</organism>
<dbReference type="InterPro" id="IPR050567">
    <property type="entry name" value="Mitochondrial_Carrier"/>
</dbReference>
<dbReference type="SUPFAM" id="SSF103506">
    <property type="entry name" value="Mitochondrial carrier"/>
    <property type="match status" value="1"/>
</dbReference>
<keyword evidence="4 9" id="KW-0812">Transmembrane</keyword>
<dbReference type="PRINTS" id="PR00926">
    <property type="entry name" value="MITOCARRIER"/>
</dbReference>
<protein>
    <recommendedName>
        <fullName evidence="13">Mitochondrial carrier protein</fullName>
    </recommendedName>
</protein>
<feature type="repeat" description="Solcar" evidence="9">
    <location>
        <begin position="107"/>
        <end position="190"/>
    </location>
</feature>
<comment type="similarity">
    <text evidence="2 10">Belongs to the mitochondrial carrier (TC 2.A.29) family.</text>
</comment>
<dbReference type="PANTHER" id="PTHR45624">
    <property type="entry name" value="MITOCHONDRIAL BASIC AMINO ACIDS TRANSPORTER-RELATED"/>
    <property type="match status" value="1"/>
</dbReference>
<keyword evidence="6 11" id="KW-1133">Transmembrane helix</keyword>